<organism evidence="2">
    <name type="scientific">Chromera velia CCMP2878</name>
    <dbReference type="NCBI Taxonomy" id="1169474"/>
    <lineage>
        <taxon>Eukaryota</taxon>
        <taxon>Sar</taxon>
        <taxon>Alveolata</taxon>
        <taxon>Colpodellida</taxon>
        <taxon>Chromeraceae</taxon>
        <taxon>Chromera</taxon>
    </lineage>
</organism>
<protein>
    <submittedName>
        <fullName evidence="2">Uncharacterized protein</fullName>
    </submittedName>
</protein>
<reference evidence="2" key="1">
    <citation type="submission" date="2014-11" db="EMBL/GenBank/DDBJ databases">
        <authorList>
            <person name="Otto D Thomas"/>
            <person name="Naeem Raeece"/>
        </authorList>
    </citation>
    <scope>NUCLEOTIDE SEQUENCE</scope>
</reference>
<gene>
    <name evidence="2" type="ORF">Cvel_3864</name>
</gene>
<feature type="compositionally biased region" description="Polar residues" evidence="1">
    <location>
        <begin position="248"/>
        <end position="262"/>
    </location>
</feature>
<feature type="region of interest" description="Disordered" evidence="1">
    <location>
        <begin position="58"/>
        <end position="97"/>
    </location>
</feature>
<dbReference type="AlphaFoldDB" id="A0A0G4FX04"/>
<dbReference type="EMBL" id="CDMZ01000706">
    <property type="protein sequence ID" value="CEM19891.1"/>
    <property type="molecule type" value="Genomic_DNA"/>
</dbReference>
<feature type="compositionally biased region" description="Pro residues" evidence="1">
    <location>
        <begin position="175"/>
        <end position="185"/>
    </location>
</feature>
<feature type="region of interest" description="Disordered" evidence="1">
    <location>
        <begin position="116"/>
        <end position="145"/>
    </location>
</feature>
<feature type="region of interest" description="Disordered" evidence="1">
    <location>
        <begin position="169"/>
        <end position="270"/>
    </location>
</feature>
<name>A0A0G4FX04_9ALVE</name>
<evidence type="ECO:0000313" key="2">
    <source>
        <dbReference type="EMBL" id="CEM19891.1"/>
    </source>
</evidence>
<accession>A0A0G4FX04</accession>
<sequence length="573" mass="63282">MCEQWIELSQADAHFLVCPYLQDSGSDPPRPSVADSSLASALGISPLVSLQSQAVESWSGVTHKHSHPVSTESPEQKDPSATSSHNRDRLSSKPHGQWFSDLKSSISSLFGPPFPAQSASERVVPAAAEVDDSENDQVGDEGGPAPLSVHELPFAPSGQTPVPFSATPRYFQNPCPSPLPPSAEPPHPHLGIRSPASRKADVPSAAGGNVVQTGNSSLSLKSVQTEQPPASFLQPPDSHSKHAHIPPSTVSLSGSDSHSQDTAGAELADLEVPLRPVTQKLSSVGGLASLPLRPPLFLAGQQRVERGRGVGMGEGQGRERDSGEGRDVVEKRMPKRAVEKVFGCDGLRGLILDFLSMERHLHPVVVKLSRRGDLPFHMRRPDVEVIRISRRQWDNLDAFQMKIRNHIYFDDGPTPTSSAYRDNHPAFLYRGFDAGSDGYVVVQLRGGYKVYPLTLRWLLSDSSGFELTHQELSEARERRERGEAPFRTLERTLRVVATNPVAARRSRLWPSLDKEIALLLSAEPRKSILWEHTDAGLDEKPFWSREGWRWRVYKYLPYDYTFFFYPTYLGPLS</sequence>
<feature type="compositionally biased region" description="Polar residues" evidence="1">
    <location>
        <begin position="68"/>
        <end position="84"/>
    </location>
</feature>
<feature type="compositionally biased region" description="Polar residues" evidence="1">
    <location>
        <begin position="210"/>
        <end position="228"/>
    </location>
</feature>
<proteinExistence type="predicted"/>
<feature type="region of interest" description="Disordered" evidence="1">
    <location>
        <begin position="305"/>
        <end position="328"/>
    </location>
</feature>
<dbReference type="VEuPathDB" id="CryptoDB:Cvel_3864"/>
<evidence type="ECO:0000256" key="1">
    <source>
        <dbReference type="SAM" id="MobiDB-lite"/>
    </source>
</evidence>
<feature type="compositionally biased region" description="Acidic residues" evidence="1">
    <location>
        <begin position="129"/>
        <end position="139"/>
    </location>
</feature>
<feature type="compositionally biased region" description="Basic and acidic residues" evidence="1">
    <location>
        <begin position="316"/>
        <end position="328"/>
    </location>
</feature>